<dbReference type="Pfam" id="PF05932">
    <property type="entry name" value="CesT"/>
    <property type="match status" value="1"/>
</dbReference>
<dbReference type="RefSeq" id="WP_177080059.1">
    <property type="nucleotide sequence ID" value="NZ_JACARG010000101.1"/>
</dbReference>
<dbReference type="Proteomes" id="UP000531950">
    <property type="component" value="Unassembled WGS sequence"/>
</dbReference>
<protein>
    <submittedName>
        <fullName evidence="1">CesT family type III secretion system chaperone</fullName>
    </submittedName>
</protein>
<comment type="caution">
    <text evidence="1">The sequence shown here is derived from an EMBL/GenBank/DDBJ whole genome shotgun (WGS) entry which is preliminary data.</text>
</comment>
<accession>A0A7Y8EN90</accession>
<dbReference type="GO" id="GO:0030254">
    <property type="term" value="P:protein secretion by the type III secretion system"/>
    <property type="evidence" value="ECO:0007669"/>
    <property type="project" value="InterPro"/>
</dbReference>
<evidence type="ECO:0000313" key="2">
    <source>
        <dbReference type="Proteomes" id="UP000531950"/>
    </source>
</evidence>
<organism evidence="1 2">
    <name type="scientific">Pseudomonas yamanorum</name>
    <dbReference type="NCBI Taxonomy" id="515393"/>
    <lineage>
        <taxon>Bacteria</taxon>
        <taxon>Pseudomonadati</taxon>
        <taxon>Pseudomonadota</taxon>
        <taxon>Gammaproteobacteria</taxon>
        <taxon>Pseudomonadales</taxon>
        <taxon>Pseudomonadaceae</taxon>
        <taxon>Pseudomonas</taxon>
    </lineage>
</organism>
<dbReference type="SUPFAM" id="SSF69635">
    <property type="entry name" value="Type III secretory system chaperone-like"/>
    <property type="match status" value="1"/>
</dbReference>
<dbReference type="Gene3D" id="3.30.1460.10">
    <property type="match status" value="1"/>
</dbReference>
<evidence type="ECO:0000313" key="1">
    <source>
        <dbReference type="EMBL" id="NWE17592.1"/>
    </source>
</evidence>
<name>A0A7Y8EN90_9PSED</name>
<dbReference type="EMBL" id="JACARG010000101">
    <property type="protein sequence ID" value="NWE17592.1"/>
    <property type="molecule type" value="Genomic_DNA"/>
</dbReference>
<dbReference type="AlphaFoldDB" id="A0A7Y8EN90"/>
<dbReference type="InterPro" id="IPR010261">
    <property type="entry name" value="Tir_chaperone"/>
</dbReference>
<proteinExistence type="predicted"/>
<sequence length="129" mass="14207">MEASNLLMAALSKRFGGNFLLQDGVCALADARQQEAVIIEMPKDAASVTLHCTMGLSDLSPLGCRRMLEMNFQRGRSAGCWLALDEAGLLRLCSQMSMKALDEVIFCDWVSGFTKVAVELRDQLRKCCL</sequence>
<reference evidence="1 2" key="1">
    <citation type="submission" date="2020-04" db="EMBL/GenBank/DDBJ databases">
        <title>Molecular characterization of pseudomonads from Agaricus bisporus reveal novel blotch 2 pathogens in Western Europe.</title>
        <authorList>
            <person name="Taparia T."/>
            <person name="Krijger M."/>
            <person name="Haynes E."/>
            <person name="Elpinstone J.G."/>
            <person name="Noble R."/>
            <person name="Van Der Wolf J."/>
        </authorList>
    </citation>
    <scope>NUCLEOTIDE SEQUENCE [LARGE SCALE GENOMIC DNA]</scope>
    <source>
        <strain evidence="1 2">IPO3782</strain>
    </source>
</reference>
<gene>
    <name evidence="1" type="ORF">HX822_32075</name>
</gene>